<sequence length="300" mass="31680">MSTDPTPATGPDTPVPSCYRHPGRETYVRCTRCDRYICPDCMRDAAVGHQCVECVSEGQKGVRQPRTALGARASGTQAPVVTYTLIGLCVLAYLGEVASDGVVRDFMMLGLGAFQGGTLGGVAEGEWYRLVTSMFLHQPPSNGSFGITHILFNMWALWAIGPSLEQVLGRWRFLALYVLSGLGGSVLLYLVDPFDSAVGASGAIFGLFAAFFVIGRKMGGQVGPIVFLLVLNLVITFAVPSISWEGHIGGLATGALLALAYAYAPKSRRQLVHVGASAAVLVLLVALVLVKTADLTSGVA</sequence>
<keyword evidence="3 7" id="KW-0812">Transmembrane</keyword>
<comment type="similarity">
    <text evidence="2">Belongs to the peptidase S54 family.</text>
</comment>
<evidence type="ECO:0000256" key="4">
    <source>
        <dbReference type="ARBA" id="ARBA00022801"/>
    </source>
</evidence>
<evidence type="ECO:0000259" key="8">
    <source>
        <dbReference type="Pfam" id="PF01694"/>
    </source>
</evidence>
<dbReference type="GO" id="GO:0008233">
    <property type="term" value="F:peptidase activity"/>
    <property type="evidence" value="ECO:0007669"/>
    <property type="project" value="UniProtKB-KW"/>
</dbReference>
<gene>
    <name evidence="9" type="ORF">GCM10010191_88300</name>
</gene>
<evidence type="ECO:0000313" key="10">
    <source>
        <dbReference type="Proteomes" id="UP001501231"/>
    </source>
</evidence>
<keyword evidence="9" id="KW-0645">Protease</keyword>
<dbReference type="SUPFAM" id="SSF57845">
    <property type="entry name" value="B-box zinc-binding domain"/>
    <property type="match status" value="1"/>
</dbReference>
<accession>A0ABP5XJA1</accession>
<keyword evidence="4" id="KW-0378">Hydrolase</keyword>
<feature type="transmembrane region" description="Helical" evidence="7">
    <location>
        <begin position="76"/>
        <end position="94"/>
    </location>
</feature>
<evidence type="ECO:0000256" key="1">
    <source>
        <dbReference type="ARBA" id="ARBA00004141"/>
    </source>
</evidence>
<dbReference type="EMBL" id="BAAARW010000042">
    <property type="protein sequence ID" value="GAA2455436.1"/>
    <property type="molecule type" value="Genomic_DNA"/>
</dbReference>
<feature type="domain" description="Peptidase S54 rhomboid" evidence="8">
    <location>
        <begin position="125"/>
        <end position="261"/>
    </location>
</feature>
<feature type="transmembrane region" description="Helical" evidence="7">
    <location>
        <begin position="197"/>
        <end position="215"/>
    </location>
</feature>
<keyword evidence="10" id="KW-1185">Reference proteome</keyword>
<comment type="caution">
    <text evidence="9">The sequence shown here is derived from an EMBL/GenBank/DDBJ whole genome shotgun (WGS) entry which is preliminary data.</text>
</comment>
<dbReference type="GO" id="GO:0006508">
    <property type="term" value="P:proteolysis"/>
    <property type="evidence" value="ECO:0007669"/>
    <property type="project" value="UniProtKB-KW"/>
</dbReference>
<dbReference type="SUPFAM" id="SSF144091">
    <property type="entry name" value="Rhomboid-like"/>
    <property type="match status" value="1"/>
</dbReference>
<proteinExistence type="inferred from homology"/>
<dbReference type="PANTHER" id="PTHR43731:SF14">
    <property type="entry name" value="PRESENILIN-ASSOCIATED RHOMBOID-LIKE PROTEIN, MITOCHONDRIAL"/>
    <property type="match status" value="1"/>
</dbReference>
<name>A0ABP5XJA1_9ACTN</name>
<dbReference type="Pfam" id="PF01694">
    <property type="entry name" value="Rhomboid"/>
    <property type="match status" value="1"/>
</dbReference>
<feature type="transmembrane region" description="Helical" evidence="7">
    <location>
        <begin position="222"/>
        <end position="242"/>
    </location>
</feature>
<evidence type="ECO:0000256" key="5">
    <source>
        <dbReference type="ARBA" id="ARBA00022989"/>
    </source>
</evidence>
<protein>
    <submittedName>
        <fullName evidence="9">Rhomboid family intramembrane serine protease</fullName>
    </submittedName>
</protein>
<keyword evidence="6 7" id="KW-0472">Membrane</keyword>
<evidence type="ECO:0000313" key="9">
    <source>
        <dbReference type="EMBL" id="GAA2455436.1"/>
    </source>
</evidence>
<feature type="transmembrane region" description="Helical" evidence="7">
    <location>
        <begin position="143"/>
        <end position="161"/>
    </location>
</feature>
<keyword evidence="5 7" id="KW-1133">Transmembrane helix</keyword>
<dbReference type="Proteomes" id="UP001501231">
    <property type="component" value="Unassembled WGS sequence"/>
</dbReference>
<feature type="transmembrane region" description="Helical" evidence="7">
    <location>
        <begin position="248"/>
        <end position="264"/>
    </location>
</feature>
<dbReference type="InterPro" id="IPR022764">
    <property type="entry name" value="Peptidase_S54_rhomboid_dom"/>
</dbReference>
<evidence type="ECO:0000256" key="6">
    <source>
        <dbReference type="ARBA" id="ARBA00023136"/>
    </source>
</evidence>
<dbReference type="InterPro" id="IPR035952">
    <property type="entry name" value="Rhomboid-like_sf"/>
</dbReference>
<evidence type="ECO:0000256" key="2">
    <source>
        <dbReference type="ARBA" id="ARBA00009045"/>
    </source>
</evidence>
<comment type="subcellular location">
    <subcellularLocation>
        <location evidence="1">Membrane</location>
        <topology evidence="1">Multi-pass membrane protein</topology>
    </subcellularLocation>
</comment>
<dbReference type="Gene3D" id="1.20.1540.10">
    <property type="entry name" value="Rhomboid-like"/>
    <property type="match status" value="1"/>
</dbReference>
<dbReference type="PANTHER" id="PTHR43731">
    <property type="entry name" value="RHOMBOID PROTEASE"/>
    <property type="match status" value="1"/>
</dbReference>
<reference evidence="10" key="1">
    <citation type="journal article" date="2019" name="Int. J. Syst. Evol. Microbiol.">
        <title>The Global Catalogue of Microorganisms (GCM) 10K type strain sequencing project: providing services to taxonomists for standard genome sequencing and annotation.</title>
        <authorList>
            <consortium name="The Broad Institute Genomics Platform"/>
            <consortium name="The Broad Institute Genome Sequencing Center for Infectious Disease"/>
            <person name="Wu L."/>
            <person name="Ma J."/>
        </authorList>
    </citation>
    <scope>NUCLEOTIDE SEQUENCE [LARGE SCALE GENOMIC DNA]</scope>
    <source>
        <strain evidence="10">JCM 3325</strain>
    </source>
</reference>
<feature type="transmembrane region" description="Helical" evidence="7">
    <location>
        <begin position="173"/>
        <end position="191"/>
    </location>
</feature>
<evidence type="ECO:0000256" key="7">
    <source>
        <dbReference type="SAM" id="Phobius"/>
    </source>
</evidence>
<feature type="transmembrane region" description="Helical" evidence="7">
    <location>
        <begin position="271"/>
        <end position="290"/>
    </location>
</feature>
<dbReference type="InterPro" id="IPR050925">
    <property type="entry name" value="Rhomboid_protease_S54"/>
</dbReference>
<dbReference type="RefSeq" id="WP_344597662.1">
    <property type="nucleotide sequence ID" value="NZ_BAAARW010000042.1"/>
</dbReference>
<organism evidence="9 10">
    <name type="scientific">Actinomadura vinacea</name>
    <dbReference type="NCBI Taxonomy" id="115336"/>
    <lineage>
        <taxon>Bacteria</taxon>
        <taxon>Bacillati</taxon>
        <taxon>Actinomycetota</taxon>
        <taxon>Actinomycetes</taxon>
        <taxon>Streptosporangiales</taxon>
        <taxon>Thermomonosporaceae</taxon>
        <taxon>Actinomadura</taxon>
    </lineage>
</organism>
<evidence type="ECO:0000256" key="3">
    <source>
        <dbReference type="ARBA" id="ARBA00022692"/>
    </source>
</evidence>
<feature type="transmembrane region" description="Helical" evidence="7">
    <location>
        <begin position="106"/>
        <end position="123"/>
    </location>
</feature>